<evidence type="ECO:0000259" key="4">
    <source>
        <dbReference type="PROSITE" id="PS51279"/>
    </source>
</evidence>
<feature type="compositionally biased region" description="Basic and acidic residues" evidence="3">
    <location>
        <begin position="67"/>
        <end position="76"/>
    </location>
</feature>
<name>A0A9P0A021_BEMTA</name>
<feature type="compositionally biased region" description="Basic and acidic residues" evidence="3">
    <location>
        <begin position="87"/>
        <end position="96"/>
    </location>
</feature>
<evidence type="ECO:0000256" key="2">
    <source>
        <dbReference type="ARBA" id="ARBA00030244"/>
    </source>
</evidence>
<dbReference type="Pfam" id="PF07572">
    <property type="entry name" value="BCNT"/>
    <property type="match status" value="1"/>
</dbReference>
<dbReference type="EMBL" id="OU963862">
    <property type="protein sequence ID" value="CAH0381207.1"/>
    <property type="molecule type" value="Genomic_DNA"/>
</dbReference>
<dbReference type="InterPro" id="IPR011421">
    <property type="entry name" value="BCNT-C"/>
</dbReference>
<feature type="domain" description="BCNT-C" evidence="4">
    <location>
        <begin position="196"/>
        <end position="276"/>
    </location>
</feature>
<proteinExistence type="predicted"/>
<accession>A0A9P0A021</accession>
<feature type="compositionally biased region" description="Basic and acidic residues" evidence="3">
    <location>
        <begin position="137"/>
        <end position="153"/>
    </location>
</feature>
<dbReference type="GO" id="GO:0000812">
    <property type="term" value="C:Swr1 complex"/>
    <property type="evidence" value="ECO:0007669"/>
    <property type="project" value="TreeGrafter"/>
</dbReference>
<dbReference type="Proteomes" id="UP001152759">
    <property type="component" value="Chromosome 1"/>
</dbReference>
<keyword evidence="6" id="KW-1185">Reference proteome</keyword>
<organism evidence="5 6">
    <name type="scientific">Bemisia tabaci</name>
    <name type="common">Sweetpotato whitefly</name>
    <name type="synonym">Aleurodes tabaci</name>
    <dbReference type="NCBI Taxonomy" id="7038"/>
    <lineage>
        <taxon>Eukaryota</taxon>
        <taxon>Metazoa</taxon>
        <taxon>Ecdysozoa</taxon>
        <taxon>Arthropoda</taxon>
        <taxon>Hexapoda</taxon>
        <taxon>Insecta</taxon>
        <taxon>Pterygota</taxon>
        <taxon>Neoptera</taxon>
        <taxon>Paraneoptera</taxon>
        <taxon>Hemiptera</taxon>
        <taxon>Sternorrhyncha</taxon>
        <taxon>Aleyrodoidea</taxon>
        <taxon>Aleyrodidae</taxon>
        <taxon>Aleyrodinae</taxon>
        <taxon>Bemisia</taxon>
    </lineage>
</organism>
<evidence type="ECO:0000313" key="6">
    <source>
        <dbReference type="Proteomes" id="UP001152759"/>
    </source>
</evidence>
<dbReference type="PANTHER" id="PTHR48407:SF1">
    <property type="entry name" value="CRANIOFACIAL DEVELOPMENT PROTEIN 1"/>
    <property type="match status" value="1"/>
</dbReference>
<gene>
    <name evidence="5" type="ORF">BEMITA_LOCUS879</name>
</gene>
<feature type="compositionally biased region" description="Acidic residues" evidence="3">
    <location>
        <begin position="1"/>
        <end position="14"/>
    </location>
</feature>
<evidence type="ECO:0000256" key="3">
    <source>
        <dbReference type="SAM" id="MobiDB-lite"/>
    </source>
</evidence>
<feature type="region of interest" description="Disordered" evidence="3">
    <location>
        <begin position="1"/>
        <end position="154"/>
    </location>
</feature>
<dbReference type="OrthoDB" id="445677at2759"/>
<feature type="compositionally biased region" description="Basic residues" evidence="3">
    <location>
        <begin position="52"/>
        <end position="66"/>
    </location>
</feature>
<evidence type="ECO:0000256" key="1">
    <source>
        <dbReference type="ARBA" id="ARBA00019033"/>
    </source>
</evidence>
<evidence type="ECO:0000313" key="5">
    <source>
        <dbReference type="EMBL" id="CAH0381207.1"/>
    </source>
</evidence>
<protein>
    <recommendedName>
        <fullName evidence="1">Craniofacial development protein 1</fullName>
    </recommendedName>
    <alternativeName>
        <fullName evidence="2">Bucentaur</fullName>
    </alternativeName>
</protein>
<dbReference type="PANTHER" id="PTHR48407">
    <property type="entry name" value="CRANIOFACIAL DEVELOPMENT PROTEIN 1"/>
    <property type="match status" value="1"/>
</dbReference>
<reference evidence="5" key="1">
    <citation type="submission" date="2021-12" db="EMBL/GenBank/DDBJ databases">
        <authorList>
            <person name="King R."/>
        </authorList>
    </citation>
    <scope>NUCLEOTIDE SEQUENCE</scope>
</reference>
<dbReference type="PROSITE" id="PS51279">
    <property type="entry name" value="BCNT_C"/>
    <property type="match status" value="1"/>
</dbReference>
<sequence>MNTDDLPSDSDQSDVDYVPSDCEGKLSEEDSDENISDEPQCQEDGGLEDPGKKRKKKQKKSRKSRKVSQEEEKTEVNEETTSNKPISAEEEKKRADSLWADFMKDVGGTPKKSEPSISSTSNDHQKASEQKTPAKTICDEKKEEKKEVEKENSRTVTEIFQFAGEEVRIQKEVASNSTIAENASCTKPPVPKTARGAKGGGLASVLGQLGKKPKLSVLEKSKLDWTEFKKDEGIEEEIQIHNKGKDGYLERQDFLQRADLRQFEIEKQLRANKRSYL</sequence>
<dbReference type="InterPro" id="IPR027124">
    <property type="entry name" value="Swc5/CFDP1/2"/>
</dbReference>
<dbReference type="KEGG" id="btab:109041241"/>
<dbReference type="AlphaFoldDB" id="A0A9P0A021"/>